<dbReference type="OrthoDB" id="6555623at2"/>
<dbReference type="Proteomes" id="UP000867740">
    <property type="component" value="Unassembled WGS sequence"/>
</dbReference>
<reference evidence="2" key="3">
    <citation type="submission" date="2020-10" db="EMBL/GenBank/DDBJ databases">
        <authorList>
            <consortium name="NCBI Pathogen Detection Project"/>
        </authorList>
    </citation>
    <scope>NUCLEOTIDE SEQUENCE</scope>
    <source>
        <strain evidence="2">CAVp300</strain>
    </source>
</reference>
<accession>A0A9P3T530</accession>
<feature type="signal peptide" evidence="1">
    <location>
        <begin position="1"/>
        <end position="19"/>
    </location>
</feature>
<dbReference type="EMBL" id="DACSUM010000003">
    <property type="protein sequence ID" value="HAT3580369.1"/>
    <property type="molecule type" value="Genomic_DNA"/>
</dbReference>
<evidence type="ECO:0000256" key="1">
    <source>
        <dbReference type="SAM" id="SignalP"/>
    </source>
</evidence>
<organism evidence="2 5">
    <name type="scientific">Kluyvera intermedia</name>
    <name type="common">Enterobacter intermedius</name>
    <dbReference type="NCBI Taxonomy" id="61648"/>
    <lineage>
        <taxon>Bacteria</taxon>
        <taxon>Pseudomonadati</taxon>
        <taxon>Pseudomonadota</taxon>
        <taxon>Gammaproteobacteria</taxon>
        <taxon>Enterobacterales</taxon>
        <taxon>Enterobacteriaceae</taxon>
        <taxon>Kluyvera</taxon>
    </lineage>
</organism>
<sequence>MKKIVFAIILMALVPSAFSAEKSDIIAGPETDNCWRNNADRGKASECLHALSDISNKDMDELITNTVRQIKENNPGPVYKSKDPQLTIGDVFSKLFLESQNSWIEYRKNFCLGVGSQIGEDTYDYWPYIYQCQINLNKRHAEEIKLLHADEE</sequence>
<comment type="caution">
    <text evidence="2">The sequence shown here is derived from an EMBL/GenBank/DDBJ whole genome shotgun (WGS) entry which is preliminary data.</text>
</comment>
<keyword evidence="1" id="KW-0732">Signal</keyword>
<evidence type="ECO:0000313" key="2">
    <source>
        <dbReference type="EMBL" id="HAT3580369.1"/>
    </source>
</evidence>
<dbReference type="RefSeq" id="WP_052958857.1">
    <property type="nucleotide sequence ID" value="NZ_CABMNU010000005.1"/>
</dbReference>
<gene>
    <name evidence="3" type="ORF">B2M27_06285</name>
    <name evidence="2" type="ORF">I8531_000625</name>
</gene>
<reference evidence="3 4" key="1">
    <citation type="submission" date="2017-02" db="EMBL/GenBank/DDBJ databases">
        <title>Draft genome sequence of a Kluyvera intermedia isolate from a patient with a pancreatic abscess.</title>
        <authorList>
            <person name="Thele R."/>
        </authorList>
    </citation>
    <scope>NUCLEOTIDE SEQUENCE [LARGE SCALE GENOMIC DNA]</scope>
    <source>
        <strain evidence="3 4">FOSA7093</strain>
    </source>
</reference>
<protein>
    <submittedName>
        <fullName evidence="2">DUF1311 domain-containing protein</fullName>
    </submittedName>
</protein>
<evidence type="ECO:0000313" key="4">
    <source>
        <dbReference type="Proteomes" id="UP000192521"/>
    </source>
</evidence>
<dbReference type="Gene3D" id="1.20.1270.180">
    <property type="match status" value="1"/>
</dbReference>
<evidence type="ECO:0000313" key="3">
    <source>
        <dbReference type="EMBL" id="ORJ51053.1"/>
    </source>
</evidence>
<name>A0A9P3T530_KLUIN</name>
<dbReference type="AlphaFoldDB" id="A0A9P3T530"/>
<dbReference type="EMBL" id="MWPR01000007">
    <property type="protein sequence ID" value="ORJ51053.1"/>
    <property type="molecule type" value="Genomic_DNA"/>
</dbReference>
<reference evidence="2" key="2">
    <citation type="journal article" date="2018" name="Genome Biol.">
        <title>SKESA: strategic k-mer extension for scrupulous assemblies.</title>
        <authorList>
            <person name="Souvorov A."/>
            <person name="Agarwala R."/>
            <person name="Lipman D.J."/>
        </authorList>
    </citation>
    <scope>NUCLEOTIDE SEQUENCE</scope>
    <source>
        <strain evidence="2">CAVp300</strain>
    </source>
</reference>
<dbReference type="Proteomes" id="UP000192521">
    <property type="component" value="Unassembled WGS sequence"/>
</dbReference>
<keyword evidence="4" id="KW-1185">Reference proteome</keyword>
<proteinExistence type="predicted"/>
<feature type="chain" id="PRO_5040245334" evidence="1">
    <location>
        <begin position="20"/>
        <end position="152"/>
    </location>
</feature>
<evidence type="ECO:0000313" key="5">
    <source>
        <dbReference type="Proteomes" id="UP000867740"/>
    </source>
</evidence>